<evidence type="ECO:0008006" key="4">
    <source>
        <dbReference type="Google" id="ProtNLM"/>
    </source>
</evidence>
<accession>D4ZJU6</accession>
<proteinExistence type="predicted"/>
<keyword evidence="1" id="KW-0732">Signal</keyword>
<dbReference type="HOGENOM" id="CLU_1204122_0_0_6"/>
<protein>
    <recommendedName>
        <fullName evidence="4">Lipoprotein</fullName>
    </recommendedName>
</protein>
<sequence>MTLNFLAARFNKLALSLVTLTMITGLSACDFEINPSPSPEPKVYVDGVYVDDGSITKKLDRAHILADGFWFDYVEKHKTDKVSINNRFPINSTASQNKRYYSTAFVTPEGEGKVQPVKATYVVSTDNKHLIIKSRYKSTFEKMDSAWPQQPTIFQYTSGSIRKTLEVDGNTIYEVFPSSQRVEYAKLNEMKHGSLRMVKHQGREVTLYGVWTDPDSGKLKLILTTFNNRMRGNGSGLYTEK</sequence>
<dbReference type="AlphaFoldDB" id="D4ZJU6"/>
<dbReference type="RefSeq" id="WP_013051250.1">
    <property type="nucleotide sequence ID" value="NC_014012.1"/>
</dbReference>
<reference evidence="3" key="1">
    <citation type="journal article" date="2010" name="Mol. Biosyst.">
        <title>Complete genome sequence and comparative analysis of Shewanella violacea, a psychrophilic and piezophilic bacterium from deep sea floor sediments.</title>
        <authorList>
            <person name="Aono E."/>
            <person name="Baba T."/>
            <person name="Ara T."/>
            <person name="Nishi T."/>
            <person name="Nakamichi T."/>
            <person name="Inamoto E."/>
            <person name="Toyonaga H."/>
            <person name="Hasegawa M."/>
            <person name="Takai Y."/>
            <person name="Okumura Y."/>
            <person name="Baba M."/>
            <person name="Tomita M."/>
            <person name="Kato C."/>
            <person name="Oshima T."/>
            <person name="Nakasone K."/>
            <person name="Mori H."/>
        </authorList>
    </citation>
    <scope>NUCLEOTIDE SEQUENCE [LARGE SCALE GENOMIC DNA]</scope>
    <source>
        <strain evidence="3">JCM 10179 / CIP 106290 / LMG 19151 / DSS12</strain>
    </source>
</reference>
<dbReference type="Proteomes" id="UP000002350">
    <property type="component" value="Chromosome"/>
</dbReference>
<evidence type="ECO:0000313" key="3">
    <source>
        <dbReference type="Proteomes" id="UP000002350"/>
    </source>
</evidence>
<dbReference type="KEGG" id="svo:SVI_1974"/>
<feature type="chain" id="PRO_5003068283" description="Lipoprotein" evidence="1">
    <location>
        <begin position="29"/>
        <end position="241"/>
    </location>
</feature>
<evidence type="ECO:0000256" key="1">
    <source>
        <dbReference type="SAM" id="SignalP"/>
    </source>
</evidence>
<name>D4ZJU6_SHEVD</name>
<gene>
    <name evidence="2" type="ordered locus">SVI_1974</name>
</gene>
<evidence type="ECO:0000313" key="2">
    <source>
        <dbReference type="EMBL" id="BAJ01945.1"/>
    </source>
</evidence>
<dbReference type="EMBL" id="AP011177">
    <property type="protein sequence ID" value="BAJ01945.1"/>
    <property type="molecule type" value="Genomic_DNA"/>
</dbReference>
<organism evidence="2 3">
    <name type="scientific">Shewanella violacea (strain JCM 10179 / CIP 106290 / LMG 19151 / DSS12)</name>
    <dbReference type="NCBI Taxonomy" id="637905"/>
    <lineage>
        <taxon>Bacteria</taxon>
        <taxon>Pseudomonadati</taxon>
        <taxon>Pseudomonadota</taxon>
        <taxon>Gammaproteobacteria</taxon>
        <taxon>Alteromonadales</taxon>
        <taxon>Shewanellaceae</taxon>
        <taxon>Shewanella</taxon>
    </lineage>
</organism>
<feature type="signal peptide" evidence="1">
    <location>
        <begin position="1"/>
        <end position="28"/>
    </location>
</feature>
<keyword evidence="3" id="KW-1185">Reference proteome</keyword>